<dbReference type="STRING" id="6205.A0A0R3WRA5"/>
<feature type="chain" id="PRO_5043132965" evidence="1">
    <location>
        <begin position="17"/>
        <end position="315"/>
    </location>
</feature>
<organism evidence="4">
    <name type="scientific">Hydatigena taeniaeformis</name>
    <name type="common">Feline tapeworm</name>
    <name type="synonym">Taenia taeniaeformis</name>
    <dbReference type="NCBI Taxonomy" id="6205"/>
    <lineage>
        <taxon>Eukaryota</taxon>
        <taxon>Metazoa</taxon>
        <taxon>Spiralia</taxon>
        <taxon>Lophotrochozoa</taxon>
        <taxon>Platyhelminthes</taxon>
        <taxon>Cestoda</taxon>
        <taxon>Eucestoda</taxon>
        <taxon>Cyclophyllidea</taxon>
        <taxon>Taeniidae</taxon>
        <taxon>Hydatigera</taxon>
    </lineage>
</organism>
<protein>
    <submittedName>
        <fullName evidence="4">ANF_receptor domain-containing protein</fullName>
    </submittedName>
</protein>
<evidence type="ECO:0000256" key="1">
    <source>
        <dbReference type="SAM" id="SignalP"/>
    </source>
</evidence>
<evidence type="ECO:0000313" key="2">
    <source>
        <dbReference type="EMBL" id="VDM22304.1"/>
    </source>
</evidence>
<feature type="signal peptide" evidence="1">
    <location>
        <begin position="1"/>
        <end position="16"/>
    </location>
</feature>
<reference evidence="4" key="1">
    <citation type="submission" date="2017-02" db="UniProtKB">
        <authorList>
            <consortium name="WormBaseParasite"/>
        </authorList>
    </citation>
    <scope>IDENTIFICATION</scope>
</reference>
<gene>
    <name evidence="2" type="ORF">TTAC_LOCUS3280</name>
</gene>
<accession>A0A0R3WRA5</accession>
<dbReference type="Proteomes" id="UP000274429">
    <property type="component" value="Unassembled WGS sequence"/>
</dbReference>
<evidence type="ECO:0000313" key="3">
    <source>
        <dbReference type="Proteomes" id="UP000274429"/>
    </source>
</evidence>
<sequence length="315" mass="35194">MFQLALLLLLLSTTLSACSGNSGKVSTVRNLLTIYTLTTDVVCSSDAMRVYNFTHSVAAAVCYVRSLMPSDNETLFSAQLEYLWVPGCLVQQAVRAGWIFRVLQHLQEKASSSKGFSVLLGPPFSSDCNMVNEWMNIGDPNVQQRAQLYQISYCCQVLGSTSLFVNYFPNTDRDSLAPPISAVSIMVQRKTILQGVLVYLISKGWKRIATFYDIYTTIPDIPETLNSILSTLHLSQNSYSALRLLTSVGIKSTTNFTSLWQQFEGQLDVVLILARAALVVNFMKDIQNSVDIRRGRLALLHLDPTDMFTYDVLRQ</sequence>
<evidence type="ECO:0000313" key="4">
    <source>
        <dbReference type="WBParaSite" id="TTAC_0000329501-mRNA-1"/>
    </source>
</evidence>
<reference evidence="2 3" key="2">
    <citation type="submission" date="2018-11" db="EMBL/GenBank/DDBJ databases">
        <authorList>
            <consortium name="Pathogen Informatics"/>
        </authorList>
    </citation>
    <scope>NUCLEOTIDE SEQUENCE [LARGE SCALE GENOMIC DNA]</scope>
</reference>
<keyword evidence="1" id="KW-0732">Signal</keyword>
<dbReference type="EMBL" id="UYWX01002177">
    <property type="protein sequence ID" value="VDM22304.1"/>
    <property type="molecule type" value="Genomic_DNA"/>
</dbReference>
<name>A0A0R3WRA5_HYDTA</name>
<dbReference type="AlphaFoldDB" id="A0A0R3WRA5"/>
<dbReference type="WBParaSite" id="TTAC_0000329501-mRNA-1">
    <property type="protein sequence ID" value="TTAC_0000329501-mRNA-1"/>
    <property type="gene ID" value="TTAC_0000329501"/>
</dbReference>
<keyword evidence="3" id="KW-1185">Reference proteome</keyword>
<dbReference type="OrthoDB" id="6236169at2759"/>
<proteinExistence type="predicted"/>